<evidence type="ECO:0000313" key="2">
    <source>
        <dbReference type="Proteomes" id="UP001419268"/>
    </source>
</evidence>
<proteinExistence type="predicted"/>
<gene>
    <name evidence="1" type="ORF">Scep_024034</name>
</gene>
<keyword evidence="2" id="KW-1185">Reference proteome</keyword>
<protein>
    <submittedName>
        <fullName evidence="1">Uncharacterized protein</fullName>
    </submittedName>
</protein>
<accession>A0AAP0HY06</accession>
<dbReference type="AlphaFoldDB" id="A0AAP0HY06"/>
<dbReference type="EMBL" id="JBBNAG010000010">
    <property type="protein sequence ID" value="KAK9100604.1"/>
    <property type="molecule type" value="Genomic_DNA"/>
</dbReference>
<dbReference type="Proteomes" id="UP001419268">
    <property type="component" value="Unassembled WGS sequence"/>
</dbReference>
<reference evidence="1 2" key="1">
    <citation type="submission" date="2024-01" db="EMBL/GenBank/DDBJ databases">
        <title>Genome assemblies of Stephania.</title>
        <authorList>
            <person name="Yang L."/>
        </authorList>
    </citation>
    <scope>NUCLEOTIDE SEQUENCE [LARGE SCALE GENOMIC DNA]</scope>
    <source>
        <strain evidence="1">JXDWG</strain>
        <tissue evidence="1">Leaf</tissue>
    </source>
</reference>
<name>A0AAP0HY06_9MAGN</name>
<evidence type="ECO:0000313" key="1">
    <source>
        <dbReference type="EMBL" id="KAK9100604.1"/>
    </source>
</evidence>
<organism evidence="1 2">
    <name type="scientific">Stephania cephalantha</name>
    <dbReference type="NCBI Taxonomy" id="152367"/>
    <lineage>
        <taxon>Eukaryota</taxon>
        <taxon>Viridiplantae</taxon>
        <taxon>Streptophyta</taxon>
        <taxon>Embryophyta</taxon>
        <taxon>Tracheophyta</taxon>
        <taxon>Spermatophyta</taxon>
        <taxon>Magnoliopsida</taxon>
        <taxon>Ranunculales</taxon>
        <taxon>Menispermaceae</taxon>
        <taxon>Menispermoideae</taxon>
        <taxon>Cissampelideae</taxon>
        <taxon>Stephania</taxon>
    </lineage>
</organism>
<sequence length="80" mass="9521">MFESSKCIVRNEKHETLFIAYRDKNVYAINFDEMNMQNVSCLSAQSECDAWLWHRRLDTIFFVITSKRAMLNSSMCTRED</sequence>
<comment type="caution">
    <text evidence="1">The sequence shown here is derived from an EMBL/GenBank/DDBJ whole genome shotgun (WGS) entry which is preliminary data.</text>
</comment>